<evidence type="ECO:0000313" key="20">
    <source>
        <dbReference type="Proteomes" id="UP000053675"/>
    </source>
</evidence>
<evidence type="ECO:0000256" key="6">
    <source>
        <dbReference type="ARBA" id="ARBA00019425"/>
    </source>
</evidence>
<dbReference type="Pfam" id="PF01127">
    <property type="entry name" value="Sdh_cyt"/>
    <property type="match status" value="1"/>
</dbReference>
<dbReference type="STRING" id="472175.EL18_02966"/>
<dbReference type="eggNOG" id="COG2142">
    <property type="taxonomic scope" value="Bacteria"/>
</dbReference>
<dbReference type="PATRIC" id="fig|472175.3.peg.2959"/>
<gene>
    <name evidence="19" type="ORF">EL18_02966</name>
</gene>
<feature type="transmembrane region" description="Helical" evidence="18">
    <location>
        <begin position="60"/>
        <end position="80"/>
    </location>
</feature>
<dbReference type="AlphaFoldDB" id="A0A084U6X6"/>
<keyword evidence="8" id="KW-1003">Cell membrane</keyword>
<dbReference type="GO" id="GO:0017004">
    <property type="term" value="P:cytochrome complex assembly"/>
    <property type="evidence" value="ECO:0007669"/>
    <property type="project" value="TreeGrafter"/>
</dbReference>
<feature type="transmembrane region" description="Helical" evidence="18">
    <location>
        <begin position="101"/>
        <end position="124"/>
    </location>
</feature>
<dbReference type="GO" id="GO:0046872">
    <property type="term" value="F:metal ion binding"/>
    <property type="evidence" value="ECO:0007669"/>
    <property type="project" value="UniProtKB-KW"/>
</dbReference>
<name>A0A084U6X6_9HYPH</name>
<dbReference type="InterPro" id="IPR000701">
    <property type="entry name" value="SuccDH_FuR_B_TM-su"/>
</dbReference>
<evidence type="ECO:0000256" key="15">
    <source>
        <dbReference type="ARBA" id="ARBA00022989"/>
    </source>
</evidence>
<evidence type="ECO:0000256" key="18">
    <source>
        <dbReference type="SAM" id="Phobius"/>
    </source>
</evidence>
<evidence type="ECO:0000256" key="14">
    <source>
        <dbReference type="ARBA" id="ARBA00022982"/>
    </source>
</evidence>
<dbReference type="Gene3D" id="1.20.1300.10">
    <property type="entry name" value="Fumarate reductase/succinate dehydrogenase, transmembrane subunit"/>
    <property type="match status" value="1"/>
</dbReference>
<evidence type="ECO:0000256" key="12">
    <source>
        <dbReference type="ARBA" id="ARBA00022692"/>
    </source>
</evidence>
<keyword evidence="16" id="KW-0408">Iron</keyword>
<keyword evidence="12 18" id="KW-0812">Transmembrane</keyword>
<keyword evidence="7" id="KW-0813">Transport</keyword>
<dbReference type="NCBIfam" id="TIGR02968">
    <property type="entry name" value="succ_dehyd_anc"/>
    <property type="match status" value="1"/>
</dbReference>
<proteinExistence type="predicted"/>
<dbReference type="Proteomes" id="UP000053675">
    <property type="component" value="Unassembled WGS sequence"/>
</dbReference>
<evidence type="ECO:0000256" key="1">
    <source>
        <dbReference type="ARBA" id="ARBA00001971"/>
    </source>
</evidence>
<dbReference type="InterPro" id="IPR014312">
    <property type="entry name" value="Succ_DH_anchor"/>
</dbReference>
<evidence type="ECO:0000256" key="8">
    <source>
        <dbReference type="ARBA" id="ARBA00022475"/>
    </source>
</evidence>
<evidence type="ECO:0000256" key="17">
    <source>
        <dbReference type="ARBA" id="ARBA00023136"/>
    </source>
</evidence>
<dbReference type="RefSeq" id="WP_036485785.1">
    <property type="nucleotide sequence ID" value="NZ_JMQM01000002.1"/>
</dbReference>
<keyword evidence="9" id="KW-0997">Cell inner membrane</keyword>
<sequence length="126" mass="13908">MSDFRTPLNRVRGLGSAKEGTDHFWRQRLTAVSNLFLVIFFVGFVVFYNGASYETVRGALGNPVVAILIALMLLSILYHMKIGMQVIIEDYVHGPAKVPLILLNIFFPFIVGVSALYALVTIAFGG</sequence>
<dbReference type="SUPFAM" id="SSF81343">
    <property type="entry name" value="Fumarate reductase respiratory complex transmembrane subunits"/>
    <property type="match status" value="1"/>
</dbReference>
<comment type="cofactor">
    <cofactor evidence="1">
        <name>heme</name>
        <dbReference type="ChEBI" id="CHEBI:30413"/>
    </cofactor>
</comment>
<accession>A0A084U6X6</accession>
<comment type="caution">
    <text evidence="19">The sequence shown here is derived from an EMBL/GenBank/DDBJ whole genome shotgun (WGS) entry which is preliminary data.</text>
</comment>
<evidence type="ECO:0000256" key="9">
    <source>
        <dbReference type="ARBA" id="ARBA00022519"/>
    </source>
</evidence>
<dbReference type="UniPathway" id="UPA00223"/>
<dbReference type="EMBL" id="JMQM01000002">
    <property type="protein sequence ID" value="KFB08712.1"/>
    <property type="molecule type" value="Genomic_DNA"/>
</dbReference>
<evidence type="ECO:0000256" key="13">
    <source>
        <dbReference type="ARBA" id="ARBA00022723"/>
    </source>
</evidence>
<comment type="pathway">
    <text evidence="4">Carbohydrate metabolism; tricarboxylic acid cycle.</text>
</comment>
<keyword evidence="13" id="KW-0479">Metal-binding</keyword>
<evidence type="ECO:0000256" key="2">
    <source>
        <dbReference type="ARBA" id="ARBA00004050"/>
    </source>
</evidence>
<keyword evidence="20" id="KW-1185">Reference proteome</keyword>
<dbReference type="GO" id="GO:0005886">
    <property type="term" value="C:plasma membrane"/>
    <property type="evidence" value="ECO:0007669"/>
    <property type="project" value="UniProtKB-SubCell"/>
</dbReference>
<protein>
    <recommendedName>
        <fullName evidence="6">Succinate dehydrogenase hydrophobic membrane anchor subunit</fullName>
    </recommendedName>
</protein>
<dbReference type="GO" id="GO:0020037">
    <property type="term" value="F:heme binding"/>
    <property type="evidence" value="ECO:0007669"/>
    <property type="project" value="InterPro"/>
</dbReference>
<evidence type="ECO:0000256" key="5">
    <source>
        <dbReference type="ARBA" id="ARBA00011558"/>
    </source>
</evidence>
<reference evidence="19 20" key="1">
    <citation type="submission" date="2014-05" db="EMBL/GenBank/DDBJ databases">
        <title>Draft Genome Sequence of Nitratireductor basaltis Strain UMTGB225, A Marine Bacterium Isolated from Green Barrel Tunicate.</title>
        <authorList>
            <person name="Gan H.Y."/>
        </authorList>
    </citation>
    <scope>NUCLEOTIDE SEQUENCE [LARGE SCALE GENOMIC DNA]</scope>
    <source>
        <strain evidence="19 20">UMTGB225</strain>
    </source>
</reference>
<feature type="transmembrane region" description="Helical" evidence="18">
    <location>
        <begin position="29"/>
        <end position="48"/>
    </location>
</feature>
<keyword evidence="14" id="KW-0249">Electron transport</keyword>
<comment type="function">
    <text evidence="2">Membrane-anchoring subunit of succinate dehydrogenase (SDH).</text>
</comment>
<keyword evidence="17 18" id="KW-0472">Membrane</keyword>
<evidence type="ECO:0000313" key="19">
    <source>
        <dbReference type="EMBL" id="KFB08712.1"/>
    </source>
</evidence>
<evidence type="ECO:0000256" key="16">
    <source>
        <dbReference type="ARBA" id="ARBA00023004"/>
    </source>
</evidence>
<organism evidence="19 20">
    <name type="scientific">Nitratireductor basaltis</name>
    <dbReference type="NCBI Taxonomy" id="472175"/>
    <lineage>
        <taxon>Bacteria</taxon>
        <taxon>Pseudomonadati</taxon>
        <taxon>Pseudomonadota</taxon>
        <taxon>Alphaproteobacteria</taxon>
        <taxon>Hyphomicrobiales</taxon>
        <taxon>Phyllobacteriaceae</taxon>
        <taxon>Nitratireductor</taxon>
    </lineage>
</organism>
<dbReference type="CDD" id="cd03495">
    <property type="entry name" value="SQR_TypeC_SdhD_like"/>
    <property type="match status" value="1"/>
</dbReference>
<dbReference type="PANTHER" id="PTHR38689">
    <property type="entry name" value="SUCCINATE DEHYDROGENASE HYDROPHOBIC MEMBRANE ANCHOR SUBUNIT"/>
    <property type="match status" value="1"/>
</dbReference>
<dbReference type="InterPro" id="IPR034804">
    <property type="entry name" value="SQR/QFR_C/D"/>
</dbReference>
<evidence type="ECO:0000256" key="10">
    <source>
        <dbReference type="ARBA" id="ARBA00022532"/>
    </source>
</evidence>
<dbReference type="GO" id="GO:0009055">
    <property type="term" value="F:electron transfer activity"/>
    <property type="evidence" value="ECO:0007669"/>
    <property type="project" value="TreeGrafter"/>
</dbReference>
<evidence type="ECO:0000256" key="7">
    <source>
        <dbReference type="ARBA" id="ARBA00022448"/>
    </source>
</evidence>
<keyword evidence="15 18" id="KW-1133">Transmembrane helix</keyword>
<keyword evidence="11" id="KW-0349">Heme</keyword>
<keyword evidence="10" id="KW-0816">Tricarboxylic acid cycle</keyword>
<evidence type="ECO:0000256" key="4">
    <source>
        <dbReference type="ARBA" id="ARBA00005163"/>
    </source>
</evidence>
<dbReference type="PANTHER" id="PTHR38689:SF1">
    <property type="entry name" value="SUCCINATE DEHYDROGENASE HYDROPHOBIC MEMBRANE ANCHOR SUBUNIT"/>
    <property type="match status" value="1"/>
</dbReference>
<evidence type="ECO:0000256" key="11">
    <source>
        <dbReference type="ARBA" id="ARBA00022617"/>
    </source>
</evidence>
<comment type="subunit">
    <text evidence="5">Part of an enzyme complex containing four subunits: a flavoprotein, an iron-sulfur protein, plus two membrane-anchoring proteins, SdhC and SdhD.</text>
</comment>
<dbReference type="GO" id="GO:0006099">
    <property type="term" value="P:tricarboxylic acid cycle"/>
    <property type="evidence" value="ECO:0007669"/>
    <property type="project" value="UniProtKB-UniPathway"/>
</dbReference>
<comment type="subcellular location">
    <subcellularLocation>
        <location evidence="3">Cell inner membrane</location>
        <topology evidence="3">Multi-pass membrane protein</topology>
    </subcellularLocation>
</comment>
<dbReference type="OrthoDB" id="9809280at2"/>
<evidence type="ECO:0000256" key="3">
    <source>
        <dbReference type="ARBA" id="ARBA00004429"/>
    </source>
</evidence>